<accession>A0A835K1M1</accession>
<comment type="pathway">
    <text evidence="1">Lipid metabolism.</text>
</comment>
<evidence type="ECO:0000256" key="7">
    <source>
        <dbReference type="ARBA" id="ARBA00023209"/>
    </source>
</evidence>
<feature type="domain" description="Cytidyltransferase-like" evidence="13">
    <location>
        <begin position="337"/>
        <end position="374"/>
    </location>
</feature>
<sequence length="517" mass="58131">MIKLKTKHNIIKKERRGSPAEQEQINGESGRGCQNIHGWWEDGIKQLERDVRLTSTNSLTHSLSISFWKTSKEKAMGGGDSDIAPHPEKIKIVATCLAVAVGISLLGFYLKSGDEWRSNWSLSLNRKKKKKKKPIRVYMDGCFDMMHYGHCNALRQARALGDQLVVGVVSDAEIIANKGPPVTPLHERMIMVNAVKWVDEVIPDAPYAITEDFMKKLFDEYNIDYIIHGDDPCVLPDGTDAYALAKKAGRYKQIKRTEGVSSTDIVGRMLLCTRERSISDSHNHSSLQRQFSHGHSQKFEAGGSGNITRVSHFLPTSRRIVQFSNGKGPGDDARIVYIDGAFDLFHAGHVEILRLARALGDFLLVGIHNDQTVRFVFFSFKKPGFLGYCSSAKRGAHRPIMNLHERSLSVLACQYVDEVIIGAPWEISKDMITTFNISSVVHGSIAENDDFQEERDNPYAVPISMGIFKVLDSPLDITTTTIIRRIVSNHEAYQKRNQKKGESEKRYYEDKTYVSGD</sequence>
<dbReference type="CDD" id="cd02174">
    <property type="entry name" value="CCT"/>
    <property type="match status" value="1"/>
</dbReference>
<dbReference type="GO" id="GO:0005737">
    <property type="term" value="C:cytoplasm"/>
    <property type="evidence" value="ECO:0007669"/>
    <property type="project" value="TreeGrafter"/>
</dbReference>
<organism evidence="14 15">
    <name type="scientific">Salix dunnii</name>
    <dbReference type="NCBI Taxonomy" id="1413687"/>
    <lineage>
        <taxon>Eukaryota</taxon>
        <taxon>Viridiplantae</taxon>
        <taxon>Streptophyta</taxon>
        <taxon>Embryophyta</taxon>
        <taxon>Tracheophyta</taxon>
        <taxon>Spermatophyta</taxon>
        <taxon>Magnoliopsida</taxon>
        <taxon>eudicotyledons</taxon>
        <taxon>Gunneridae</taxon>
        <taxon>Pentapetalae</taxon>
        <taxon>rosids</taxon>
        <taxon>fabids</taxon>
        <taxon>Malpighiales</taxon>
        <taxon>Salicaceae</taxon>
        <taxon>Saliceae</taxon>
        <taxon>Salix</taxon>
    </lineage>
</organism>
<protein>
    <recommendedName>
        <fullName evidence="10">ethanolamine-phosphate cytidylyltransferase</fullName>
        <ecNumber evidence="10">2.7.7.14</ecNumber>
    </recommendedName>
    <alternativeName>
        <fullName evidence="11">CTP:phosphoethanolamine cytidylyltransferase</fullName>
    </alternativeName>
</protein>
<feature type="domain" description="Cytidyltransferase-like" evidence="13">
    <location>
        <begin position="138"/>
        <end position="267"/>
    </location>
</feature>
<keyword evidence="4" id="KW-0808">Transferase</keyword>
<evidence type="ECO:0000256" key="8">
    <source>
        <dbReference type="ARBA" id="ARBA00023264"/>
    </source>
</evidence>
<feature type="region of interest" description="Disordered" evidence="12">
    <location>
        <begin position="1"/>
        <end position="30"/>
    </location>
</feature>
<dbReference type="InterPro" id="IPR041723">
    <property type="entry name" value="CCT"/>
</dbReference>
<dbReference type="PANTHER" id="PTHR45780:SF2">
    <property type="entry name" value="ETHANOLAMINE-PHOSPHATE CYTIDYLYLTRANSFERASE"/>
    <property type="match status" value="1"/>
</dbReference>
<dbReference type="GO" id="GO:0004306">
    <property type="term" value="F:ethanolamine-phosphate cytidylyltransferase activity"/>
    <property type="evidence" value="ECO:0007669"/>
    <property type="project" value="UniProtKB-EC"/>
</dbReference>
<evidence type="ECO:0000256" key="1">
    <source>
        <dbReference type="ARBA" id="ARBA00005189"/>
    </source>
</evidence>
<dbReference type="Pfam" id="PF01467">
    <property type="entry name" value="CTP_transf_like"/>
    <property type="match status" value="3"/>
</dbReference>
<keyword evidence="8" id="KW-1208">Phospholipid metabolism</keyword>
<name>A0A835K1M1_9ROSI</name>
<feature type="compositionally biased region" description="Basic and acidic residues" evidence="12">
    <location>
        <begin position="499"/>
        <end position="517"/>
    </location>
</feature>
<dbReference type="InterPro" id="IPR014729">
    <property type="entry name" value="Rossmann-like_a/b/a_fold"/>
</dbReference>
<proteinExistence type="inferred from homology"/>
<dbReference type="PANTHER" id="PTHR45780">
    <property type="entry name" value="ETHANOLAMINE-PHOSPHATE CYTIDYLYLTRANSFERASE"/>
    <property type="match status" value="1"/>
</dbReference>
<keyword evidence="6" id="KW-0443">Lipid metabolism</keyword>
<dbReference type="NCBIfam" id="TIGR00125">
    <property type="entry name" value="cyt_tran_rel"/>
    <property type="match status" value="2"/>
</dbReference>
<dbReference type="EMBL" id="JADGMS010000006">
    <property type="protein sequence ID" value="KAF9680148.1"/>
    <property type="molecule type" value="Genomic_DNA"/>
</dbReference>
<feature type="domain" description="Cytidyltransferase-like" evidence="13">
    <location>
        <begin position="391"/>
        <end position="485"/>
    </location>
</feature>
<evidence type="ECO:0000256" key="5">
    <source>
        <dbReference type="ARBA" id="ARBA00022695"/>
    </source>
</evidence>
<dbReference type="UniPathway" id="UPA00558">
    <property type="reaction ID" value="UER00742"/>
</dbReference>
<evidence type="ECO:0000259" key="13">
    <source>
        <dbReference type="Pfam" id="PF01467"/>
    </source>
</evidence>
<evidence type="ECO:0000313" key="14">
    <source>
        <dbReference type="EMBL" id="KAF9680148.1"/>
    </source>
</evidence>
<evidence type="ECO:0000256" key="9">
    <source>
        <dbReference type="ARBA" id="ARBA00024191"/>
    </source>
</evidence>
<dbReference type="EC" id="2.7.7.14" evidence="10"/>
<keyword evidence="3" id="KW-0444">Lipid biosynthesis</keyword>
<evidence type="ECO:0000256" key="2">
    <source>
        <dbReference type="ARBA" id="ARBA00010101"/>
    </source>
</evidence>
<evidence type="ECO:0000313" key="15">
    <source>
        <dbReference type="Proteomes" id="UP000657918"/>
    </source>
</evidence>
<feature type="compositionally biased region" description="Basic residues" evidence="12">
    <location>
        <begin position="1"/>
        <end position="15"/>
    </location>
</feature>
<evidence type="ECO:0000256" key="12">
    <source>
        <dbReference type="SAM" id="MobiDB-lite"/>
    </source>
</evidence>
<dbReference type="InterPro" id="IPR004821">
    <property type="entry name" value="Cyt_trans-like"/>
</dbReference>
<evidence type="ECO:0000256" key="11">
    <source>
        <dbReference type="ARBA" id="ARBA00031473"/>
    </source>
</evidence>
<keyword evidence="15" id="KW-1185">Reference proteome</keyword>
<gene>
    <name evidence="14" type="ORF">SADUNF_Sadunf06G0091000</name>
</gene>
<comment type="pathway">
    <text evidence="9">Phospholipid metabolism; phosphatidylethanolamine biosynthesis; phosphatidylethanolamine from ethanolamine: step 2/3.</text>
</comment>
<dbReference type="Proteomes" id="UP000657918">
    <property type="component" value="Unassembled WGS sequence"/>
</dbReference>
<dbReference type="SUPFAM" id="SSF52374">
    <property type="entry name" value="Nucleotidylyl transferase"/>
    <property type="match status" value="2"/>
</dbReference>
<dbReference type="OrthoDB" id="40021at2759"/>
<evidence type="ECO:0000256" key="3">
    <source>
        <dbReference type="ARBA" id="ARBA00022516"/>
    </source>
</evidence>
<keyword evidence="7" id="KW-0594">Phospholipid biosynthesis</keyword>
<comment type="similarity">
    <text evidence="2">Belongs to the cytidylyltransferase family.</text>
</comment>
<evidence type="ECO:0000256" key="6">
    <source>
        <dbReference type="ARBA" id="ARBA00023098"/>
    </source>
</evidence>
<evidence type="ECO:0000256" key="10">
    <source>
        <dbReference type="ARBA" id="ARBA00024221"/>
    </source>
</evidence>
<comment type="caution">
    <text evidence="14">The sequence shown here is derived from an EMBL/GenBank/DDBJ whole genome shotgun (WGS) entry which is preliminary data.</text>
</comment>
<dbReference type="Gene3D" id="3.40.50.620">
    <property type="entry name" value="HUPs"/>
    <property type="match status" value="2"/>
</dbReference>
<feature type="region of interest" description="Disordered" evidence="12">
    <location>
        <begin position="497"/>
        <end position="517"/>
    </location>
</feature>
<dbReference type="AlphaFoldDB" id="A0A835K1M1"/>
<dbReference type="CDD" id="cd02173">
    <property type="entry name" value="ECT"/>
    <property type="match status" value="1"/>
</dbReference>
<dbReference type="GO" id="GO:0006646">
    <property type="term" value="P:phosphatidylethanolamine biosynthetic process"/>
    <property type="evidence" value="ECO:0007669"/>
    <property type="project" value="UniProtKB-UniPathway"/>
</dbReference>
<evidence type="ECO:0000256" key="4">
    <source>
        <dbReference type="ARBA" id="ARBA00022679"/>
    </source>
</evidence>
<reference evidence="14 15" key="1">
    <citation type="submission" date="2020-10" db="EMBL/GenBank/DDBJ databases">
        <title>Plant Genome Project.</title>
        <authorList>
            <person name="Zhang R.-G."/>
        </authorList>
    </citation>
    <scope>NUCLEOTIDE SEQUENCE [LARGE SCALE GENOMIC DNA]</scope>
    <source>
        <strain evidence="14">FAFU-HL-1</strain>
        <tissue evidence="14">Leaf</tissue>
    </source>
</reference>
<keyword evidence="5" id="KW-0548">Nucleotidyltransferase</keyword>
<dbReference type="InterPro" id="IPR044608">
    <property type="entry name" value="Ect1/PCYT2"/>
</dbReference>